<organism evidence="2 3">
    <name type="scientific">Micromonospora mirobrigensis</name>
    <dbReference type="NCBI Taxonomy" id="262898"/>
    <lineage>
        <taxon>Bacteria</taxon>
        <taxon>Bacillati</taxon>
        <taxon>Actinomycetota</taxon>
        <taxon>Actinomycetes</taxon>
        <taxon>Micromonosporales</taxon>
        <taxon>Micromonosporaceae</taxon>
        <taxon>Micromonospora</taxon>
    </lineage>
</organism>
<accession>A0A1C4Z9R8</accession>
<keyword evidence="3" id="KW-1185">Reference proteome</keyword>
<dbReference type="SUPFAM" id="SSF46785">
    <property type="entry name" value="Winged helix' DNA-binding domain"/>
    <property type="match status" value="1"/>
</dbReference>
<sequence length="176" mass="20024">MHAYRMQQLIKERRKDDVVNVSQRTSVYQTIQRLLRDGLAEVASVERPDNRPERTTYRITEQGRTTLHAWLTAMLSAPTPEYAEFPAALSFLPNLSPAEALAALDTRIVHLEERNSALDAEIAEVVSFLPPLFTVESEYQRTVVQAELSYVRGLVTELRAGRITWPFVDGRPVWDG</sequence>
<evidence type="ECO:0000313" key="2">
    <source>
        <dbReference type="EMBL" id="SCF29690.1"/>
    </source>
</evidence>
<dbReference type="AlphaFoldDB" id="A0A1C4Z9R8"/>
<name>A0A1C4Z9R8_9ACTN</name>
<dbReference type="InterPro" id="IPR036390">
    <property type="entry name" value="WH_DNA-bd_sf"/>
</dbReference>
<dbReference type="Gene3D" id="1.10.10.10">
    <property type="entry name" value="Winged helix-like DNA-binding domain superfamily/Winged helix DNA-binding domain"/>
    <property type="match status" value="1"/>
</dbReference>
<feature type="domain" description="Transcription regulator PadR N-terminal" evidence="1">
    <location>
        <begin position="1"/>
        <end position="68"/>
    </location>
</feature>
<dbReference type="EMBL" id="FMCX01000005">
    <property type="protein sequence ID" value="SCF29690.1"/>
    <property type="molecule type" value="Genomic_DNA"/>
</dbReference>
<dbReference type="Proteomes" id="UP000199504">
    <property type="component" value="Unassembled WGS sequence"/>
</dbReference>
<evidence type="ECO:0000313" key="3">
    <source>
        <dbReference type="Proteomes" id="UP000199504"/>
    </source>
</evidence>
<gene>
    <name evidence="2" type="ORF">GA0070564_105217</name>
</gene>
<dbReference type="InterPro" id="IPR036388">
    <property type="entry name" value="WH-like_DNA-bd_sf"/>
</dbReference>
<dbReference type="InterPro" id="IPR005149">
    <property type="entry name" value="Tscrpt_reg_PadR_N"/>
</dbReference>
<evidence type="ECO:0000259" key="1">
    <source>
        <dbReference type="Pfam" id="PF03551"/>
    </source>
</evidence>
<proteinExistence type="predicted"/>
<protein>
    <submittedName>
        <fullName evidence="2">Transcriptional regulator PadR-like family protein</fullName>
    </submittedName>
</protein>
<dbReference type="Pfam" id="PF03551">
    <property type="entry name" value="PadR"/>
    <property type="match status" value="1"/>
</dbReference>
<reference evidence="3" key="1">
    <citation type="submission" date="2016-06" db="EMBL/GenBank/DDBJ databases">
        <authorList>
            <person name="Varghese N."/>
            <person name="Submissions Spin"/>
        </authorList>
    </citation>
    <scope>NUCLEOTIDE SEQUENCE [LARGE SCALE GENOMIC DNA]</scope>
    <source>
        <strain evidence="3">DSM 44830</strain>
    </source>
</reference>